<feature type="chain" id="PRO_5013796445" description="Fruit-body specific protein a" evidence="1">
    <location>
        <begin position="20"/>
        <end position="213"/>
    </location>
</feature>
<dbReference type="OMA" id="WSRIAPW"/>
<feature type="signal peptide" evidence="1">
    <location>
        <begin position="1"/>
        <end position="19"/>
    </location>
</feature>
<dbReference type="EMBL" id="KZ293751">
    <property type="protein sequence ID" value="PBK80188.1"/>
    <property type="molecule type" value="Genomic_DNA"/>
</dbReference>
<dbReference type="Proteomes" id="UP000217790">
    <property type="component" value="Unassembled WGS sequence"/>
</dbReference>
<evidence type="ECO:0000256" key="1">
    <source>
        <dbReference type="SAM" id="SignalP"/>
    </source>
</evidence>
<dbReference type="AlphaFoldDB" id="A0A2H3CP65"/>
<evidence type="ECO:0000313" key="3">
    <source>
        <dbReference type="Proteomes" id="UP000217790"/>
    </source>
</evidence>
<dbReference type="OrthoDB" id="271448at2759"/>
<evidence type="ECO:0008006" key="4">
    <source>
        <dbReference type="Google" id="ProtNLM"/>
    </source>
</evidence>
<gene>
    <name evidence="2" type="ORF">ARMGADRAFT_977277</name>
</gene>
<evidence type="ECO:0000313" key="2">
    <source>
        <dbReference type="EMBL" id="PBK80188.1"/>
    </source>
</evidence>
<reference evidence="3" key="1">
    <citation type="journal article" date="2017" name="Nat. Ecol. Evol.">
        <title>Genome expansion and lineage-specific genetic innovations in the forest pathogenic fungi Armillaria.</title>
        <authorList>
            <person name="Sipos G."/>
            <person name="Prasanna A.N."/>
            <person name="Walter M.C."/>
            <person name="O'Connor E."/>
            <person name="Balint B."/>
            <person name="Krizsan K."/>
            <person name="Kiss B."/>
            <person name="Hess J."/>
            <person name="Varga T."/>
            <person name="Slot J."/>
            <person name="Riley R."/>
            <person name="Boka B."/>
            <person name="Rigling D."/>
            <person name="Barry K."/>
            <person name="Lee J."/>
            <person name="Mihaltcheva S."/>
            <person name="LaButti K."/>
            <person name="Lipzen A."/>
            <person name="Waldron R."/>
            <person name="Moloney N.M."/>
            <person name="Sperisen C."/>
            <person name="Kredics L."/>
            <person name="Vagvoelgyi C."/>
            <person name="Patrignani A."/>
            <person name="Fitzpatrick D."/>
            <person name="Nagy I."/>
            <person name="Doyle S."/>
            <person name="Anderson J.B."/>
            <person name="Grigoriev I.V."/>
            <person name="Gueldener U."/>
            <person name="Muensterkoetter M."/>
            <person name="Nagy L.G."/>
        </authorList>
    </citation>
    <scope>NUCLEOTIDE SEQUENCE [LARGE SCALE GENOMIC DNA]</scope>
    <source>
        <strain evidence="3">Ar21-2</strain>
    </source>
</reference>
<protein>
    <recommendedName>
        <fullName evidence="4">Fruit-body specific protein a</fullName>
    </recommendedName>
</protein>
<dbReference type="InParanoid" id="A0A2H3CP65"/>
<proteinExistence type="predicted"/>
<keyword evidence="1" id="KW-0732">Signal</keyword>
<dbReference type="STRING" id="47427.A0A2H3CP65"/>
<keyword evidence="3" id="KW-1185">Reference proteome</keyword>
<sequence>MRFFSSLIVTVATAIVVRGADSTTAAALNATEIQAMDALSVQFNRGNFYGAPFPPWVQGGKPGWYYGDHPERVPPFFPGLPWLKDGYLCWLLDFLYCGFHCPKPPHHPNPPPPKDGYKPVFSNYTGAVQAADYLTFGLVDTVAACKDMCDSVEGCIFINSYHDVNGKDGSPLLTCSLFSKCHTKADADNFGGQTQPDGSVDFITDSAGFCKTK</sequence>
<name>A0A2H3CP65_ARMGA</name>
<accession>A0A2H3CP65</accession>
<organism evidence="2 3">
    <name type="scientific">Armillaria gallica</name>
    <name type="common">Bulbous honey fungus</name>
    <name type="synonym">Armillaria bulbosa</name>
    <dbReference type="NCBI Taxonomy" id="47427"/>
    <lineage>
        <taxon>Eukaryota</taxon>
        <taxon>Fungi</taxon>
        <taxon>Dikarya</taxon>
        <taxon>Basidiomycota</taxon>
        <taxon>Agaricomycotina</taxon>
        <taxon>Agaricomycetes</taxon>
        <taxon>Agaricomycetidae</taxon>
        <taxon>Agaricales</taxon>
        <taxon>Marasmiineae</taxon>
        <taxon>Physalacriaceae</taxon>
        <taxon>Armillaria</taxon>
    </lineage>
</organism>